<evidence type="ECO:0000313" key="4">
    <source>
        <dbReference type="Proteomes" id="UP000036196"/>
    </source>
</evidence>
<feature type="domain" description="LUD" evidence="2">
    <location>
        <begin position="68"/>
        <end position="228"/>
    </location>
</feature>
<evidence type="ECO:0000259" key="2">
    <source>
        <dbReference type="Pfam" id="PF02589"/>
    </source>
</evidence>
<sequence length="232" mass="24810">MNDNRSAFLTSVARALGREPRREPAPRPEPVNDYPQTRLSELSLQQRCDAFIDFASSVMQMRCELAPAAQAADAALRLCECYGGQPVIVSGDARLAELGIIARLRDACGAAVWDPARGEENLTLAAQAKIGVTFAEYGLTESGGVVLFSGPERGRALSLLPETSLFVLKKSTILPRVAQLASRLHQMAQAGERMPSCINLIGGPSSTADIELIKVIGVHGPVNAACLILEDR</sequence>
<dbReference type="PANTHER" id="PTHR43682">
    <property type="entry name" value="LACTATE UTILIZATION PROTEIN C"/>
    <property type="match status" value="1"/>
</dbReference>
<dbReference type="Proteomes" id="UP000036196">
    <property type="component" value="Unassembled WGS sequence"/>
</dbReference>
<dbReference type="Pfam" id="PF02589">
    <property type="entry name" value="LUD_dom"/>
    <property type="match status" value="1"/>
</dbReference>
<gene>
    <name evidence="3" type="ORF">ABW06_05700</name>
</gene>
<accession>A0A0J5P4G9</accession>
<organism evidence="3 4">
    <name type="scientific">Pluralibacter gergoviae</name>
    <name type="common">Enterobacter gergoviae</name>
    <dbReference type="NCBI Taxonomy" id="61647"/>
    <lineage>
        <taxon>Bacteria</taxon>
        <taxon>Pseudomonadati</taxon>
        <taxon>Pseudomonadota</taxon>
        <taxon>Gammaproteobacteria</taxon>
        <taxon>Enterobacterales</taxon>
        <taxon>Enterobacteriaceae</taxon>
        <taxon>Pluralibacter</taxon>
    </lineage>
</organism>
<dbReference type="eggNOG" id="COG1556">
    <property type="taxonomic scope" value="Bacteria"/>
</dbReference>
<dbReference type="PATRIC" id="fig|61647.15.peg.3985"/>
<evidence type="ECO:0000256" key="1">
    <source>
        <dbReference type="SAM" id="MobiDB-lite"/>
    </source>
</evidence>
<dbReference type="InterPro" id="IPR003741">
    <property type="entry name" value="LUD_dom"/>
</dbReference>
<keyword evidence="4" id="KW-1185">Reference proteome</keyword>
<dbReference type="Gene3D" id="3.40.50.10420">
    <property type="entry name" value="NagB/RpiA/CoA transferase-like"/>
    <property type="match status" value="1"/>
</dbReference>
<protein>
    <submittedName>
        <fullName evidence="3">Lactate utilization protein B/C</fullName>
    </submittedName>
</protein>
<name>A0A0J5P4G9_PLUGE</name>
<dbReference type="SUPFAM" id="SSF100950">
    <property type="entry name" value="NagB/RpiA/CoA transferase-like"/>
    <property type="match status" value="1"/>
</dbReference>
<dbReference type="STRING" id="61647.LG71_10120"/>
<dbReference type="InterPro" id="IPR024185">
    <property type="entry name" value="FTHF_cligase-like_sf"/>
</dbReference>
<feature type="compositionally biased region" description="Basic and acidic residues" evidence="1">
    <location>
        <begin position="17"/>
        <end position="26"/>
    </location>
</feature>
<reference evidence="3 4" key="1">
    <citation type="submission" date="2015-05" db="EMBL/GenBank/DDBJ databases">
        <title>Genome sequences of Pluralibacter gergoviae.</title>
        <authorList>
            <person name="Greninger A.L."/>
            <person name="Miller S."/>
        </authorList>
    </citation>
    <scope>NUCLEOTIDE SEQUENCE [LARGE SCALE GENOMIC DNA]</scope>
    <source>
        <strain evidence="3 4">JS81F13</strain>
    </source>
</reference>
<dbReference type="EMBL" id="LDZF01000004">
    <property type="protein sequence ID" value="KMK15467.1"/>
    <property type="molecule type" value="Genomic_DNA"/>
</dbReference>
<dbReference type="RefSeq" id="WP_048278431.1">
    <property type="nucleotide sequence ID" value="NZ_LDZF01000004.1"/>
</dbReference>
<feature type="region of interest" description="Disordered" evidence="1">
    <location>
        <begin position="17"/>
        <end position="36"/>
    </location>
</feature>
<proteinExistence type="predicted"/>
<dbReference type="PANTHER" id="PTHR43682:SF1">
    <property type="entry name" value="LACTATE UTILIZATION PROTEIN C"/>
    <property type="match status" value="1"/>
</dbReference>
<comment type="caution">
    <text evidence="3">The sequence shown here is derived from an EMBL/GenBank/DDBJ whole genome shotgun (WGS) entry which is preliminary data.</text>
</comment>
<dbReference type="AlphaFoldDB" id="A0A0J5P4G9"/>
<evidence type="ECO:0000313" key="3">
    <source>
        <dbReference type="EMBL" id="KMK15467.1"/>
    </source>
</evidence>
<dbReference type="InterPro" id="IPR037171">
    <property type="entry name" value="NagB/RpiA_transferase-like"/>
</dbReference>